<evidence type="ECO:0000313" key="4">
    <source>
        <dbReference type="Proteomes" id="UP001319861"/>
    </source>
</evidence>
<comment type="similarity">
    <text evidence="1">Belongs to the PemK/MazF family.</text>
</comment>
<dbReference type="SUPFAM" id="SSF50118">
    <property type="entry name" value="Cell growth inhibitor/plasmid maintenance toxic component"/>
    <property type="match status" value="1"/>
</dbReference>
<keyword evidence="4" id="KW-1185">Reference proteome</keyword>
<reference evidence="3 4" key="1">
    <citation type="journal article" date="2021" name="J. Biosci. Bioeng.">
        <title>Identification and characterization of a chc gene cluster responsible for the aromatization pathway of cyclohexanecarboxylate degradation in Sinomonas cyclohexanicum ATCC 51369.</title>
        <authorList>
            <person name="Yamamoto T."/>
            <person name="Hasegawa Y."/>
            <person name="Lau P.C.K."/>
            <person name="Iwaki H."/>
        </authorList>
    </citation>
    <scope>NUCLEOTIDE SEQUENCE [LARGE SCALE GENOMIC DNA]</scope>
    <source>
        <strain evidence="3 4">ATCC 51369</strain>
    </source>
</reference>
<dbReference type="Gene3D" id="2.30.30.110">
    <property type="match status" value="1"/>
</dbReference>
<name>A0ABN6FI28_SINCY</name>
<sequence>MLRRLLSQFLSGVRSTSVATSPLPPVAERPYRGDFVGTAVIDYRPDPDGTPDPGEIVWTWVPFEEDHGQGKDRPVLIVAQRRTALLCLMLTSKDHDGRAGADDYVDIGAGPWDPRRRPSEVRIDRVLQIDPEAVRREGAILERRRFELVAEALRSRGWR</sequence>
<gene>
    <name evidence="3" type="ORF">SCMU_21510</name>
</gene>
<dbReference type="Pfam" id="PF02452">
    <property type="entry name" value="PemK_toxin"/>
    <property type="match status" value="1"/>
</dbReference>
<dbReference type="EMBL" id="AP024525">
    <property type="protein sequence ID" value="BCT76309.1"/>
    <property type="molecule type" value="Genomic_DNA"/>
</dbReference>
<accession>A0ABN6FI28</accession>
<proteinExistence type="inferred from homology"/>
<organism evidence="3 4">
    <name type="scientific">Sinomonas cyclohexanicum</name>
    <name type="common">Corynebacterium cyclohexanicum</name>
    <dbReference type="NCBI Taxonomy" id="322009"/>
    <lineage>
        <taxon>Bacteria</taxon>
        <taxon>Bacillati</taxon>
        <taxon>Actinomycetota</taxon>
        <taxon>Actinomycetes</taxon>
        <taxon>Micrococcales</taxon>
        <taxon>Micrococcaceae</taxon>
        <taxon>Sinomonas</taxon>
    </lineage>
</organism>
<protein>
    <recommendedName>
        <fullName evidence="5">PemK-like, MazF-like toxin of type II toxin-antitoxin system</fullName>
    </recommendedName>
</protein>
<evidence type="ECO:0000256" key="1">
    <source>
        <dbReference type="ARBA" id="ARBA00007521"/>
    </source>
</evidence>
<dbReference type="InterPro" id="IPR003477">
    <property type="entry name" value="PemK-like"/>
</dbReference>
<dbReference type="InterPro" id="IPR011067">
    <property type="entry name" value="Plasmid_toxin/cell-grow_inhib"/>
</dbReference>
<evidence type="ECO:0000256" key="2">
    <source>
        <dbReference type="ARBA" id="ARBA00022649"/>
    </source>
</evidence>
<keyword evidence="2" id="KW-1277">Toxin-antitoxin system</keyword>
<dbReference type="RefSeq" id="WP_229229154.1">
    <property type="nucleotide sequence ID" value="NZ_AP024525.1"/>
</dbReference>
<evidence type="ECO:0008006" key="5">
    <source>
        <dbReference type="Google" id="ProtNLM"/>
    </source>
</evidence>
<dbReference type="Proteomes" id="UP001319861">
    <property type="component" value="Chromosome"/>
</dbReference>
<evidence type="ECO:0000313" key="3">
    <source>
        <dbReference type="EMBL" id="BCT76309.1"/>
    </source>
</evidence>